<evidence type="ECO:0008006" key="3">
    <source>
        <dbReference type="Google" id="ProtNLM"/>
    </source>
</evidence>
<sequence length="151" mass="16139">MNLTPDSEPLVYEAIKQALTSYIGDDLVGVSCIARGADSVFAQAVLDLGGRLEVVLPCANYREQKVKPDHAPVFDALSSRAAKVSTLPYQEANRQAYEAANEVLLSSGDLLFAVWDGQDGVDRGSTASVVKLAHERGLPVQVIWPEGAARA</sequence>
<evidence type="ECO:0000313" key="2">
    <source>
        <dbReference type="Proteomes" id="UP000722989"/>
    </source>
</evidence>
<dbReference type="Proteomes" id="UP000722989">
    <property type="component" value="Unassembled WGS sequence"/>
</dbReference>
<name>A0ABX0XR58_9ACTN</name>
<proteinExistence type="predicted"/>
<dbReference type="PANTHER" id="PTHR38440">
    <property type="entry name" value="UPF0398 PROTEIN YPSA"/>
    <property type="match status" value="1"/>
</dbReference>
<evidence type="ECO:0000313" key="1">
    <source>
        <dbReference type="EMBL" id="NJC68428.1"/>
    </source>
</evidence>
<dbReference type="PANTHER" id="PTHR38440:SF1">
    <property type="entry name" value="UPF0398 PROTEIN SPR0331"/>
    <property type="match status" value="1"/>
</dbReference>
<dbReference type="EMBL" id="JAATVY010000001">
    <property type="protein sequence ID" value="NJC68428.1"/>
    <property type="molecule type" value="Genomic_DNA"/>
</dbReference>
<comment type="caution">
    <text evidence="1">The sequence shown here is derived from an EMBL/GenBank/DDBJ whole genome shotgun (WGS) entry which is preliminary data.</text>
</comment>
<gene>
    <name evidence="1" type="ORF">HC031_01625</name>
</gene>
<dbReference type="Gene3D" id="3.40.50.450">
    <property type="match status" value="1"/>
</dbReference>
<accession>A0ABX0XR58</accession>
<dbReference type="SUPFAM" id="SSF102405">
    <property type="entry name" value="MCP/YpsA-like"/>
    <property type="match status" value="1"/>
</dbReference>
<organism evidence="1 2">
    <name type="scientific">Planosporangium thailandense</name>
    <dbReference type="NCBI Taxonomy" id="765197"/>
    <lineage>
        <taxon>Bacteria</taxon>
        <taxon>Bacillati</taxon>
        <taxon>Actinomycetota</taxon>
        <taxon>Actinomycetes</taxon>
        <taxon>Micromonosporales</taxon>
        <taxon>Micromonosporaceae</taxon>
        <taxon>Planosporangium</taxon>
    </lineage>
</organism>
<reference evidence="1 2" key="1">
    <citation type="submission" date="2020-03" db="EMBL/GenBank/DDBJ databases">
        <title>WGS of the type strain of Planosporangium spp.</title>
        <authorList>
            <person name="Thawai C."/>
        </authorList>
    </citation>
    <scope>NUCLEOTIDE SEQUENCE [LARGE SCALE GENOMIC DNA]</scope>
    <source>
        <strain evidence="1 2">TBRC 5610</strain>
    </source>
</reference>
<protein>
    <recommendedName>
        <fullName evidence="3">DUF1273 domain-containing protein</fullName>
    </recommendedName>
</protein>
<keyword evidence="2" id="KW-1185">Reference proteome</keyword>
<dbReference type="InterPro" id="IPR010697">
    <property type="entry name" value="YspA"/>
</dbReference>